<keyword evidence="3" id="KW-0547">Nucleotide-binding</keyword>
<dbReference type="PROSITE" id="PS00455">
    <property type="entry name" value="AMP_BINDING"/>
    <property type="match status" value="1"/>
</dbReference>
<organism evidence="8 9">
    <name type="scientific">Kitasatospora cystarginea</name>
    <dbReference type="NCBI Taxonomy" id="58350"/>
    <lineage>
        <taxon>Bacteria</taxon>
        <taxon>Bacillati</taxon>
        <taxon>Actinomycetota</taxon>
        <taxon>Actinomycetes</taxon>
        <taxon>Kitasatosporales</taxon>
        <taxon>Streptomycetaceae</taxon>
        <taxon>Kitasatospora</taxon>
    </lineage>
</organism>
<keyword evidence="4" id="KW-0067">ATP-binding</keyword>
<evidence type="ECO:0000259" key="7">
    <source>
        <dbReference type="Pfam" id="PF13193"/>
    </source>
</evidence>
<evidence type="ECO:0000256" key="4">
    <source>
        <dbReference type="ARBA" id="ARBA00022840"/>
    </source>
</evidence>
<dbReference type="PANTHER" id="PTHR24095:SF14">
    <property type="entry name" value="ACETYL-COENZYME A SYNTHETASE 1"/>
    <property type="match status" value="1"/>
</dbReference>
<dbReference type="EC" id="6.2.1.1" evidence="1"/>
<dbReference type="Pfam" id="PF13193">
    <property type="entry name" value="AMP-binding_C"/>
    <property type="match status" value="1"/>
</dbReference>
<dbReference type="Gene3D" id="3.40.50.12780">
    <property type="entry name" value="N-terminal domain of ligase-like"/>
    <property type="match status" value="1"/>
</dbReference>
<keyword evidence="9" id="KW-1185">Reference proteome</keyword>
<dbReference type="EMBL" id="BAAATR010000010">
    <property type="protein sequence ID" value="GAA2243924.1"/>
    <property type="molecule type" value="Genomic_DNA"/>
</dbReference>
<reference evidence="9" key="1">
    <citation type="journal article" date="2019" name="Int. J. Syst. Evol. Microbiol.">
        <title>The Global Catalogue of Microorganisms (GCM) 10K type strain sequencing project: providing services to taxonomists for standard genome sequencing and annotation.</title>
        <authorList>
            <consortium name="The Broad Institute Genomics Platform"/>
            <consortium name="The Broad Institute Genome Sequencing Center for Infectious Disease"/>
            <person name="Wu L."/>
            <person name="Ma J."/>
        </authorList>
    </citation>
    <scope>NUCLEOTIDE SEQUENCE [LARGE SCALE GENOMIC DNA]</scope>
    <source>
        <strain evidence="9">JCM 7356</strain>
    </source>
</reference>
<dbReference type="GO" id="GO:0016874">
    <property type="term" value="F:ligase activity"/>
    <property type="evidence" value="ECO:0007669"/>
    <property type="project" value="UniProtKB-KW"/>
</dbReference>
<gene>
    <name evidence="8" type="primary">acsA</name>
    <name evidence="8" type="ORF">GCM10010430_27070</name>
</gene>
<dbReference type="Gene3D" id="3.30.300.30">
    <property type="match status" value="1"/>
</dbReference>
<dbReference type="RefSeq" id="WP_344636581.1">
    <property type="nucleotide sequence ID" value="NZ_BAAATR010000010.1"/>
</dbReference>
<dbReference type="NCBIfam" id="NF003313">
    <property type="entry name" value="PRK04319.1"/>
    <property type="match status" value="1"/>
</dbReference>
<dbReference type="InterPro" id="IPR025110">
    <property type="entry name" value="AMP-bd_C"/>
</dbReference>
<comment type="caution">
    <text evidence="8">The sequence shown here is derived from an EMBL/GenBank/DDBJ whole genome shotgun (WGS) entry which is preliminary data.</text>
</comment>
<evidence type="ECO:0000313" key="9">
    <source>
        <dbReference type="Proteomes" id="UP001500305"/>
    </source>
</evidence>
<sequence length="597" mass="65138">MDSESLTGSGTAAVPTRLTDYQRGRLTFSWEQARQQLDGLPGGRGLNIAHEAVDRHVTAGHGDRLALRCIAADRTVTAITYTELARRSSRFANVLRALGVGGGSRVASLLSRCPELYTSVLGTLKNTSVFCPLFPAFGPAPVEERLRLGEVKVLVTTDELYRRKVAGRRDRLPELEHVLIVGPSPDPQPGTESFDGLLADASEEFTIPDTDPEDMALLHFTSGTTGTPKGAIHVHEAVVAHHATAGFALDLRPEDVFWCTADPGWVTGTSYGIIAPLTHGVTLVVDAGEYDARRWYDVLASERVTVWYTAPTAIRMLMRVSPRGRPPDLPRSFDLSALRFIASVGEPLNPEAVRWGQEILGLPIHDNWWQTETGCIMIANFAGTEIRPGSMGRPLPGVQAGVLERGRDGRALVEGGRVHVLDEPGAEGELALRPGWPSMFRGYLHAEERYRACFADGWYLTGDIARCDADGYYWFVGRADDVIKSAGHLIGPFEVESTLMEHPAVAEAGVIGRPDPVVGEVVKAFVSLKPGYDPDTRLARDITAFARRRLGPAIAPREIAFDQHLPKTRSGKVMRRLLRARELGLPEGDVSALEEAQ</sequence>
<evidence type="ECO:0000259" key="6">
    <source>
        <dbReference type="Pfam" id="PF00501"/>
    </source>
</evidence>
<dbReference type="InterPro" id="IPR042099">
    <property type="entry name" value="ANL_N_sf"/>
</dbReference>
<accession>A0ABP5QTA6</accession>
<evidence type="ECO:0000256" key="2">
    <source>
        <dbReference type="ARBA" id="ARBA00022598"/>
    </source>
</evidence>
<dbReference type="Proteomes" id="UP001500305">
    <property type="component" value="Unassembled WGS sequence"/>
</dbReference>
<feature type="domain" description="AMP-dependent synthetase/ligase" evidence="6">
    <location>
        <begin position="58"/>
        <end position="444"/>
    </location>
</feature>
<keyword evidence="5" id="KW-0007">Acetylation</keyword>
<evidence type="ECO:0000256" key="3">
    <source>
        <dbReference type="ARBA" id="ARBA00022741"/>
    </source>
</evidence>
<dbReference type="SUPFAM" id="SSF56801">
    <property type="entry name" value="Acetyl-CoA synthetase-like"/>
    <property type="match status" value="1"/>
</dbReference>
<dbReference type="InterPro" id="IPR000873">
    <property type="entry name" value="AMP-dep_synth/lig_dom"/>
</dbReference>
<evidence type="ECO:0000256" key="5">
    <source>
        <dbReference type="ARBA" id="ARBA00022990"/>
    </source>
</evidence>
<protein>
    <recommendedName>
        <fullName evidence="1">acetate--CoA ligase</fullName>
        <ecNumber evidence="1">6.2.1.1</ecNumber>
    </recommendedName>
</protein>
<dbReference type="Pfam" id="PF00501">
    <property type="entry name" value="AMP-binding"/>
    <property type="match status" value="1"/>
</dbReference>
<keyword evidence="2 8" id="KW-0436">Ligase</keyword>
<evidence type="ECO:0000256" key="1">
    <source>
        <dbReference type="ARBA" id="ARBA00013275"/>
    </source>
</evidence>
<dbReference type="InterPro" id="IPR045851">
    <property type="entry name" value="AMP-bd_C_sf"/>
</dbReference>
<name>A0ABP5QTA6_9ACTN</name>
<evidence type="ECO:0000313" key="8">
    <source>
        <dbReference type="EMBL" id="GAA2243924.1"/>
    </source>
</evidence>
<dbReference type="InterPro" id="IPR020845">
    <property type="entry name" value="AMP-binding_CS"/>
</dbReference>
<proteinExistence type="predicted"/>
<feature type="domain" description="AMP-binding enzyme C-terminal" evidence="7">
    <location>
        <begin position="494"/>
        <end position="572"/>
    </location>
</feature>
<dbReference type="PANTHER" id="PTHR24095">
    <property type="entry name" value="ACETYL-COENZYME A SYNTHETASE"/>
    <property type="match status" value="1"/>
</dbReference>